<proteinExistence type="predicted"/>
<feature type="region of interest" description="Disordered" evidence="1">
    <location>
        <begin position="28"/>
        <end position="83"/>
    </location>
</feature>
<reference evidence="2" key="1">
    <citation type="submission" date="2023-10" db="EMBL/GenBank/DDBJ databases">
        <title>Genome assemblies of two species of porcelain crab, Petrolisthes cinctipes and Petrolisthes manimaculis (Anomura: Porcellanidae).</title>
        <authorList>
            <person name="Angst P."/>
        </authorList>
    </citation>
    <scope>NUCLEOTIDE SEQUENCE</scope>
    <source>
        <strain evidence="2">PB745_01</strain>
        <tissue evidence="2">Gill</tissue>
    </source>
</reference>
<protein>
    <submittedName>
        <fullName evidence="2">Uncharacterized protein</fullName>
    </submittedName>
</protein>
<name>A0AAE1G1D2_PETCI</name>
<evidence type="ECO:0000313" key="2">
    <source>
        <dbReference type="EMBL" id="KAK3883321.1"/>
    </source>
</evidence>
<sequence>MQILACHFSGNSPLTGWKSRFAEARGGMKTYGPRRRNVSGGEGTGKSGTRTKRRLCNRQILNHLHNPGGNRDPNLPLDPTERETPMKNIITGLNLEGTASSLSSPSNIQRTAAAGTFTTSGINWNTSRGTAA</sequence>
<dbReference type="EMBL" id="JAWQEG010000998">
    <property type="protein sequence ID" value="KAK3883321.1"/>
    <property type="molecule type" value="Genomic_DNA"/>
</dbReference>
<dbReference type="Proteomes" id="UP001286313">
    <property type="component" value="Unassembled WGS sequence"/>
</dbReference>
<organism evidence="2 3">
    <name type="scientific">Petrolisthes cinctipes</name>
    <name type="common">Flat porcelain crab</name>
    <dbReference type="NCBI Taxonomy" id="88211"/>
    <lineage>
        <taxon>Eukaryota</taxon>
        <taxon>Metazoa</taxon>
        <taxon>Ecdysozoa</taxon>
        <taxon>Arthropoda</taxon>
        <taxon>Crustacea</taxon>
        <taxon>Multicrustacea</taxon>
        <taxon>Malacostraca</taxon>
        <taxon>Eumalacostraca</taxon>
        <taxon>Eucarida</taxon>
        <taxon>Decapoda</taxon>
        <taxon>Pleocyemata</taxon>
        <taxon>Anomura</taxon>
        <taxon>Galatheoidea</taxon>
        <taxon>Porcellanidae</taxon>
        <taxon>Petrolisthes</taxon>
    </lineage>
</organism>
<evidence type="ECO:0000313" key="3">
    <source>
        <dbReference type="Proteomes" id="UP001286313"/>
    </source>
</evidence>
<gene>
    <name evidence="2" type="ORF">Pcinc_012357</name>
</gene>
<keyword evidence="3" id="KW-1185">Reference proteome</keyword>
<dbReference type="AlphaFoldDB" id="A0AAE1G1D2"/>
<accession>A0AAE1G1D2</accession>
<evidence type="ECO:0000256" key="1">
    <source>
        <dbReference type="SAM" id="MobiDB-lite"/>
    </source>
</evidence>
<comment type="caution">
    <text evidence="2">The sequence shown here is derived from an EMBL/GenBank/DDBJ whole genome shotgun (WGS) entry which is preliminary data.</text>
</comment>